<feature type="region of interest" description="Disordered" evidence="1">
    <location>
        <begin position="40"/>
        <end position="102"/>
    </location>
</feature>
<name>A0A7S3IVQ9_9SPIT</name>
<gene>
    <name evidence="2" type="ORF">SINC0208_LOCUS14669</name>
</gene>
<protein>
    <submittedName>
        <fullName evidence="2">Uncharacterized protein</fullName>
    </submittedName>
</protein>
<accession>A0A7S3IVQ9</accession>
<evidence type="ECO:0000313" key="2">
    <source>
        <dbReference type="EMBL" id="CAE0334031.1"/>
    </source>
</evidence>
<feature type="compositionally biased region" description="Low complexity" evidence="1">
    <location>
        <begin position="72"/>
        <end position="93"/>
    </location>
</feature>
<proteinExistence type="predicted"/>
<reference evidence="2" key="1">
    <citation type="submission" date="2021-01" db="EMBL/GenBank/DDBJ databases">
        <authorList>
            <person name="Corre E."/>
            <person name="Pelletier E."/>
            <person name="Niang G."/>
            <person name="Scheremetjew M."/>
            <person name="Finn R."/>
            <person name="Kale V."/>
            <person name="Holt S."/>
            <person name="Cochrane G."/>
            <person name="Meng A."/>
            <person name="Brown T."/>
            <person name="Cohen L."/>
        </authorList>
    </citation>
    <scope>NUCLEOTIDE SEQUENCE</scope>
    <source>
        <strain evidence="2">S3</strain>
    </source>
</reference>
<evidence type="ECO:0000256" key="1">
    <source>
        <dbReference type="SAM" id="MobiDB-lite"/>
    </source>
</evidence>
<organism evidence="2">
    <name type="scientific">Strombidium inclinatum</name>
    <dbReference type="NCBI Taxonomy" id="197538"/>
    <lineage>
        <taxon>Eukaryota</taxon>
        <taxon>Sar</taxon>
        <taxon>Alveolata</taxon>
        <taxon>Ciliophora</taxon>
        <taxon>Intramacronucleata</taxon>
        <taxon>Spirotrichea</taxon>
        <taxon>Oligotrichia</taxon>
        <taxon>Strombidiidae</taxon>
        <taxon>Strombidium</taxon>
    </lineage>
</organism>
<dbReference type="EMBL" id="HBIH01036649">
    <property type="protein sequence ID" value="CAE0334031.1"/>
    <property type="molecule type" value="Transcribed_RNA"/>
</dbReference>
<dbReference type="AlphaFoldDB" id="A0A7S3IVQ9"/>
<sequence length="102" mass="10909">MNFFANYAVCVQASLGRVHYICGKLLDRLDKAPEAVATEAPQKKKTIGTKRDRPVEDNIAEMFSSLKKKKTSAASSAPTAPSVATPSASSAAPSKKKKKRKG</sequence>